<evidence type="ECO:0000313" key="4">
    <source>
        <dbReference type="Proteomes" id="UP000185696"/>
    </source>
</evidence>
<reference evidence="3 4" key="1">
    <citation type="submission" date="2016-12" db="EMBL/GenBank/DDBJ databases">
        <title>The draft genome sequence of Actinophytocola xinjiangensis.</title>
        <authorList>
            <person name="Wang W."/>
            <person name="Yuan L."/>
        </authorList>
    </citation>
    <scope>NUCLEOTIDE SEQUENCE [LARGE SCALE GENOMIC DNA]</scope>
    <source>
        <strain evidence="3 4">CGMCC 4.4663</strain>
    </source>
</reference>
<dbReference type="InterPro" id="IPR001031">
    <property type="entry name" value="Thioesterase"/>
</dbReference>
<dbReference type="GO" id="GO:0008610">
    <property type="term" value="P:lipid biosynthetic process"/>
    <property type="evidence" value="ECO:0007669"/>
    <property type="project" value="TreeGrafter"/>
</dbReference>
<dbReference type="PANTHER" id="PTHR11487:SF0">
    <property type="entry name" value="S-ACYL FATTY ACID SYNTHASE THIOESTERASE, MEDIUM CHAIN"/>
    <property type="match status" value="1"/>
</dbReference>
<dbReference type="RefSeq" id="WP_075131384.1">
    <property type="nucleotide sequence ID" value="NZ_MSIF01000001.1"/>
</dbReference>
<dbReference type="Proteomes" id="UP000185696">
    <property type="component" value="Unassembled WGS sequence"/>
</dbReference>
<evidence type="ECO:0000313" key="3">
    <source>
        <dbReference type="EMBL" id="OLF14436.1"/>
    </source>
</evidence>
<accession>A0A7Z0WUN2</accession>
<dbReference type="Pfam" id="PF00975">
    <property type="entry name" value="Thioesterase"/>
    <property type="match status" value="1"/>
</dbReference>
<dbReference type="EMBL" id="MSIF01000001">
    <property type="protein sequence ID" value="OLF14436.1"/>
    <property type="molecule type" value="Genomic_DNA"/>
</dbReference>
<dbReference type="PANTHER" id="PTHR11487">
    <property type="entry name" value="THIOESTERASE"/>
    <property type="match status" value="1"/>
</dbReference>
<dbReference type="InterPro" id="IPR029058">
    <property type="entry name" value="AB_hydrolase_fold"/>
</dbReference>
<evidence type="ECO:0000256" key="1">
    <source>
        <dbReference type="ARBA" id="ARBA00007169"/>
    </source>
</evidence>
<dbReference type="Gene3D" id="3.40.50.1820">
    <property type="entry name" value="alpha/beta hydrolase"/>
    <property type="match status" value="1"/>
</dbReference>
<keyword evidence="4" id="KW-1185">Reference proteome</keyword>
<comment type="similarity">
    <text evidence="1">Belongs to the thioesterase family.</text>
</comment>
<dbReference type="SUPFAM" id="SSF53474">
    <property type="entry name" value="alpha/beta-Hydrolases"/>
    <property type="match status" value="1"/>
</dbReference>
<dbReference type="AlphaFoldDB" id="A0A7Z0WUN2"/>
<protein>
    <recommendedName>
        <fullName evidence="2">Thioesterase domain-containing protein</fullName>
    </recommendedName>
</protein>
<name>A0A7Z0WUN2_9PSEU</name>
<organism evidence="3 4">
    <name type="scientific">Actinophytocola xinjiangensis</name>
    <dbReference type="NCBI Taxonomy" id="485602"/>
    <lineage>
        <taxon>Bacteria</taxon>
        <taxon>Bacillati</taxon>
        <taxon>Actinomycetota</taxon>
        <taxon>Actinomycetes</taxon>
        <taxon>Pseudonocardiales</taxon>
        <taxon>Pseudonocardiaceae</taxon>
    </lineage>
</organism>
<comment type="caution">
    <text evidence="3">The sequence shown here is derived from an EMBL/GenBank/DDBJ whole genome shotgun (WGS) entry which is preliminary data.</text>
</comment>
<gene>
    <name evidence="3" type="ORF">BLA60_04780</name>
</gene>
<feature type="domain" description="Thioesterase" evidence="2">
    <location>
        <begin position="16"/>
        <end position="244"/>
    </location>
</feature>
<proteinExistence type="inferred from homology"/>
<evidence type="ECO:0000259" key="2">
    <source>
        <dbReference type="Pfam" id="PF00975"/>
    </source>
</evidence>
<dbReference type="InterPro" id="IPR012223">
    <property type="entry name" value="TEII"/>
</dbReference>
<sequence length="246" mass="26133">MFTPVLEDVAGAGPVVYAFPHAGGNLTGLAPLARALPVGCALRCVDLPGRLARAHEPARTEFLPLVRDLADAVAAEVSRTPARPFALLGSCGGAYLALEIARALRADLVRPPAVLAVLSAAAPDVAPIPHRVAELPATTLWEYLRGGDGVPDELPDDPVFLGLAERAVRADFALFADYRHRPAPPLDVPVVALRGAEDRGLRRGELLGWRRQTTRPAQTDDVAATGRWLVEHAPDAVAAALRDWLT</sequence>
<dbReference type="OrthoDB" id="8480037at2"/>